<keyword evidence="6" id="KW-1185">Reference proteome</keyword>
<evidence type="ECO:0000313" key="6">
    <source>
        <dbReference type="Proteomes" id="UP000294513"/>
    </source>
</evidence>
<keyword evidence="3" id="KW-0812">Transmembrane</keyword>
<dbReference type="Pfam" id="PF13490">
    <property type="entry name" value="zf-HC2"/>
    <property type="match status" value="1"/>
</dbReference>
<evidence type="ECO:0000259" key="4">
    <source>
        <dbReference type="Pfam" id="PF13490"/>
    </source>
</evidence>
<evidence type="ECO:0000313" key="5">
    <source>
        <dbReference type="EMBL" id="TDD80112.1"/>
    </source>
</evidence>
<reference evidence="5 6" key="1">
    <citation type="submission" date="2019-03" db="EMBL/GenBank/DDBJ databases">
        <title>Draft genome sequences of novel Actinobacteria.</title>
        <authorList>
            <person name="Sahin N."/>
            <person name="Ay H."/>
            <person name="Saygin H."/>
        </authorList>
    </citation>
    <scope>NUCLEOTIDE SEQUENCE [LARGE SCALE GENOMIC DNA]</scope>
    <source>
        <strain evidence="5 6">H3C3</strain>
    </source>
</reference>
<dbReference type="Proteomes" id="UP000294513">
    <property type="component" value="Unassembled WGS sequence"/>
</dbReference>
<name>A0A4R5B9Q4_9ACTN</name>
<comment type="caution">
    <text evidence="5">The sequence shown here is derived from an EMBL/GenBank/DDBJ whole genome shotgun (WGS) entry which is preliminary data.</text>
</comment>
<dbReference type="AlphaFoldDB" id="A0A4R5B9Q4"/>
<keyword evidence="3" id="KW-0472">Membrane</keyword>
<dbReference type="RefSeq" id="WP_131897854.1">
    <property type="nucleotide sequence ID" value="NZ_SMKU01000159.1"/>
</dbReference>
<dbReference type="InterPro" id="IPR027383">
    <property type="entry name" value="Znf_put"/>
</dbReference>
<dbReference type="EMBL" id="SMKU01000159">
    <property type="protein sequence ID" value="TDD80112.1"/>
    <property type="molecule type" value="Genomic_DNA"/>
</dbReference>
<feature type="transmembrane region" description="Helical" evidence="3">
    <location>
        <begin position="158"/>
        <end position="181"/>
    </location>
</feature>
<feature type="transmembrane region" description="Helical" evidence="3">
    <location>
        <begin position="91"/>
        <end position="110"/>
    </location>
</feature>
<gene>
    <name evidence="5" type="ORF">E1298_26450</name>
</gene>
<accession>A0A4R5B9Q4</accession>
<feature type="transmembrane region" description="Helical" evidence="3">
    <location>
        <begin position="235"/>
        <end position="258"/>
    </location>
</feature>
<sequence length="267" mass="27646">MTTWHVPADLLDRFLEGGLPPAQVMSVEAHLTGCGRCRALVPADEEWLARSWDRIEAAVDRPPLGERLLAGAGTPPHLARLLLATPGLSRAWLLSLLGVLCFGVGAAHLTGGDPRVLLVFLAVAPVMPLAGIALAYGPAADPAYETHAATPLAGARLLLLRAGAVLTIAVALTGAAAPLLPEPAGPSAAWLLPSLALTLACMVLSTRLPLAAAAGGLSALWVAAVLSTQQLDRFLLFHGAAQAAYGAALPVLLLLLYARRRRLDPVP</sequence>
<dbReference type="OrthoDB" id="3822520at2"/>
<evidence type="ECO:0000256" key="1">
    <source>
        <dbReference type="ARBA" id="ARBA00023015"/>
    </source>
</evidence>
<keyword evidence="2" id="KW-0804">Transcription</keyword>
<dbReference type="Gene3D" id="1.10.10.1320">
    <property type="entry name" value="Anti-sigma factor, zinc-finger domain"/>
    <property type="match status" value="1"/>
</dbReference>
<feature type="transmembrane region" description="Helical" evidence="3">
    <location>
        <begin position="211"/>
        <end position="229"/>
    </location>
</feature>
<evidence type="ECO:0000256" key="2">
    <source>
        <dbReference type="ARBA" id="ARBA00023163"/>
    </source>
</evidence>
<keyword evidence="3" id="KW-1133">Transmembrane helix</keyword>
<evidence type="ECO:0000256" key="3">
    <source>
        <dbReference type="SAM" id="Phobius"/>
    </source>
</evidence>
<feature type="transmembrane region" description="Helical" evidence="3">
    <location>
        <begin position="116"/>
        <end position="137"/>
    </location>
</feature>
<organism evidence="5 6">
    <name type="scientific">Actinomadura rubrisoli</name>
    <dbReference type="NCBI Taxonomy" id="2530368"/>
    <lineage>
        <taxon>Bacteria</taxon>
        <taxon>Bacillati</taxon>
        <taxon>Actinomycetota</taxon>
        <taxon>Actinomycetes</taxon>
        <taxon>Streptosporangiales</taxon>
        <taxon>Thermomonosporaceae</taxon>
        <taxon>Actinomadura</taxon>
    </lineage>
</organism>
<dbReference type="InterPro" id="IPR041916">
    <property type="entry name" value="Anti_sigma_zinc_sf"/>
</dbReference>
<feature type="transmembrane region" description="Helical" evidence="3">
    <location>
        <begin position="187"/>
        <end position="204"/>
    </location>
</feature>
<protein>
    <submittedName>
        <fullName evidence="5">Zf-HC2 domain-containing protein</fullName>
    </submittedName>
</protein>
<keyword evidence="1" id="KW-0805">Transcription regulation</keyword>
<feature type="domain" description="Putative zinc-finger" evidence="4">
    <location>
        <begin position="9"/>
        <end position="38"/>
    </location>
</feature>
<proteinExistence type="predicted"/>